<reference evidence="1 2" key="1">
    <citation type="submission" date="2016-06" db="EMBL/GenBank/DDBJ databases">
        <authorList>
            <person name="Kjaerup R.B."/>
            <person name="Dalgaard T.S."/>
            <person name="Juul-Madsen H.R."/>
        </authorList>
    </citation>
    <scope>NUCLEOTIDE SEQUENCE [LARGE SCALE GENOMIC DNA]</scope>
    <source>
        <strain evidence="1 2">DSM 43821</strain>
    </source>
</reference>
<dbReference type="Proteomes" id="UP000198228">
    <property type="component" value="Chromosome I"/>
</dbReference>
<evidence type="ECO:0000313" key="2">
    <source>
        <dbReference type="Proteomes" id="UP000198228"/>
    </source>
</evidence>
<dbReference type="AlphaFoldDB" id="A0A1C4YH19"/>
<evidence type="ECO:0000313" key="1">
    <source>
        <dbReference type="EMBL" id="SCF19936.1"/>
    </source>
</evidence>
<dbReference type="RefSeq" id="WP_231925037.1">
    <property type="nucleotide sequence ID" value="NZ_LT607410.1"/>
</dbReference>
<organism evidence="1 2">
    <name type="scientific">Micromonospora purpureochromogenes</name>
    <dbReference type="NCBI Taxonomy" id="47872"/>
    <lineage>
        <taxon>Bacteria</taxon>
        <taxon>Bacillati</taxon>
        <taxon>Actinomycetota</taxon>
        <taxon>Actinomycetes</taxon>
        <taxon>Micromonosporales</taxon>
        <taxon>Micromonosporaceae</taxon>
        <taxon>Micromonospora</taxon>
    </lineage>
</organism>
<protein>
    <submittedName>
        <fullName evidence="1">Uncharacterized protein</fullName>
    </submittedName>
</protein>
<name>A0A1C4YH19_9ACTN</name>
<dbReference type="EMBL" id="LT607410">
    <property type="protein sequence ID" value="SCF19936.1"/>
    <property type="molecule type" value="Genomic_DNA"/>
</dbReference>
<sequence>MDSAAGSFAPCELGGGGETIAAMVTPPQHSSTSVTALIATIFKVLLDFRGC</sequence>
<proteinExistence type="predicted"/>
<gene>
    <name evidence="1" type="ORF">GA0074696_3372</name>
</gene>
<accession>A0A1C4YH19</accession>